<dbReference type="RefSeq" id="WP_259548497.1">
    <property type="nucleotide sequence ID" value="NZ_BAABHW010000003.1"/>
</dbReference>
<feature type="transmembrane region" description="Helical" evidence="1">
    <location>
        <begin position="435"/>
        <end position="458"/>
    </location>
</feature>
<gene>
    <name evidence="3" type="ORF">GCM10023209_25400</name>
</gene>
<dbReference type="InterPro" id="IPR022742">
    <property type="entry name" value="Hydrolase_4"/>
</dbReference>
<protein>
    <submittedName>
        <fullName evidence="3">Alpha/beta fold hydrolase</fullName>
    </submittedName>
</protein>
<evidence type="ECO:0000313" key="4">
    <source>
        <dbReference type="Proteomes" id="UP001499910"/>
    </source>
</evidence>
<feature type="transmembrane region" description="Helical" evidence="1">
    <location>
        <begin position="379"/>
        <end position="401"/>
    </location>
</feature>
<dbReference type="SUPFAM" id="SSF53474">
    <property type="entry name" value="alpha/beta-Hydrolases"/>
    <property type="match status" value="1"/>
</dbReference>
<feature type="transmembrane region" description="Helical" evidence="1">
    <location>
        <begin position="349"/>
        <end position="367"/>
    </location>
</feature>
<dbReference type="GO" id="GO:0016787">
    <property type="term" value="F:hydrolase activity"/>
    <property type="evidence" value="ECO:0007669"/>
    <property type="project" value="UniProtKB-KW"/>
</dbReference>
<feature type="transmembrane region" description="Helical" evidence="1">
    <location>
        <begin position="252"/>
        <end position="270"/>
    </location>
</feature>
<dbReference type="EMBL" id="BAABHW010000003">
    <property type="protein sequence ID" value="GAA5076360.1"/>
    <property type="molecule type" value="Genomic_DNA"/>
</dbReference>
<sequence length="491" mass="52224">MKRHALMAILAVVCVAAGLFLLERPRAGLDITHTEVGTTPVTVMQRPGAEAPVVIIAHGFAGSRQLMAAYQLTLAQAGYITASFDLEGHGRNPVPMSGDVTSVDGTTQLLMAEIGRVTDAMLDLPGAEPRVALVGHSMASDIIIRQGISDDRVEAIVGISVFSEAVTEDQPQNLLLLNGAWEGMLREEARRVMAEIGAEEGQTVGTPGEGFARRAVAAPRVEHVSVLYSPVALRETRAWLDESFDRDSAGPVAAIGWPILLTLFGIVLLARPLAHLLQVGHAPWSPTRGQFWALAVVPAVVTPLVLALFETRVLPVLVADYLALHLALYGALVLIGAAWAKGFPARSGWIWGFALAAYGLLAFGGVMDRYVASFVPVAGRLPVMALILPGAVLAMIADAVLLEAGRAALWRRWVARLAFLVSLGIAVALDFERLFFLIIILPVIGLFYASFGLMGGWVGRRTGSVLAMGLGLGLVLGWALGVSFPMFDPSL</sequence>
<organism evidence="3 4">
    <name type="scientific">[Roseibacterium] beibuensis</name>
    <dbReference type="NCBI Taxonomy" id="1193142"/>
    <lineage>
        <taxon>Bacteria</taxon>
        <taxon>Pseudomonadati</taxon>
        <taxon>Pseudomonadota</taxon>
        <taxon>Alphaproteobacteria</taxon>
        <taxon>Rhodobacterales</taxon>
        <taxon>Roseobacteraceae</taxon>
        <taxon>Roseicyclus</taxon>
    </lineage>
</organism>
<keyword evidence="1" id="KW-0812">Transmembrane</keyword>
<dbReference type="Gene3D" id="3.40.50.1820">
    <property type="entry name" value="alpha/beta hydrolase"/>
    <property type="match status" value="1"/>
</dbReference>
<evidence type="ECO:0000259" key="2">
    <source>
        <dbReference type="Pfam" id="PF12146"/>
    </source>
</evidence>
<keyword evidence="1" id="KW-1133">Transmembrane helix</keyword>
<keyword evidence="3" id="KW-0378">Hydrolase</keyword>
<feature type="transmembrane region" description="Helical" evidence="1">
    <location>
        <begin position="321"/>
        <end position="340"/>
    </location>
</feature>
<evidence type="ECO:0000256" key="1">
    <source>
        <dbReference type="SAM" id="Phobius"/>
    </source>
</evidence>
<proteinExistence type="predicted"/>
<feature type="transmembrane region" description="Helical" evidence="1">
    <location>
        <begin position="291"/>
        <end position="309"/>
    </location>
</feature>
<feature type="transmembrane region" description="Helical" evidence="1">
    <location>
        <begin position="465"/>
        <end position="487"/>
    </location>
</feature>
<reference evidence="4" key="1">
    <citation type="journal article" date="2019" name="Int. J. Syst. Evol. Microbiol.">
        <title>The Global Catalogue of Microorganisms (GCM) 10K type strain sequencing project: providing services to taxonomists for standard genome sequencing and annotation.</title>
        <authorList>
            <consortium name="The Broad Institute Genomics Platform"/>
            <consortium name="The Broad Institute Genome Sequencing Center for Infectious Disease"/>
            <person name="Wu L."/>
            <person name="Ma J."/>
        </authorList>
    </citation>
    <scope>NUCLEOTIDE SEQUENCE [LARGE SCALE GENOMIC DNA]</scope>
    <source>
        <strain evidence="4">JCM 18015</strain>
    </source>
</reference>
<keyword evidence="1" id="KW-0472">Membrane</keyword>
<name>A0ABP9LH41_9RHOB</name>
<evidence type="ECO:0000313" key="3">
    <source>
        <dbReference type="EMBL" id="GAA5076360.1"/>
    </source>
</evidence>
<feature type="domain" description="Serine aminopeptidase S33" evidence="2">
    <location>
        <begin position="52"/>
        <end position="157"/>
    </location>
</feature>
<comment type="caution">
    <text evidence="3">The sequence shown here is derived from an EMBL/GenBank/DDBJ whole genome shotgun (WGS) entry which is preliminary data.</text>
</comment>
<dbReference type="Proteomes" id="UP001499910">
    <property type="component" value="Unassembled WGS sequence"/>
</dbReference>
<dbReference type="Pfam" id="PF12146">
    <property type="entry name" value="Hydrolase_4"/>
    <property type="match status" value="1"/>
</dbReference>
<keyword evidence="4" id="KW-1185">Reference proteome</keyword>
<accession>A0ABP9LH41</accession>
<dbReference type="InterPro" id="IPR029058">
    <property type="entry name" value="AB_hydrolase_fold"/>
</dbReference>